<dbReference type="InterPro" id="IPR040858">
    <property type="entry name" value="Raf1_C"/>
</dbReference>
<dbReference type="InterPro" id="IPR041358">
    <property type="entry name" value="Raf1_N"/>
</dbReference>
<dbReference type="Pfam" id="PF18579">
    <property type="entry name" value="Raf1_HTH"/>
    <property type="match status" value="1"/>
</dbReference>
<evidence type="ECO:0000259" key="4">
    <source>
        <dbReference type="Pfam" id="PF18579"/>
    </source>
</evidence>
<proteinExistence type="predicted"/>
<organism evidence="5 6">
    <name type="scientific">Aquilegia coerulea</name>
    <name type="common">Rocky mountain columbine</name>
    <dbReference type="NCBI Taxonomy" id="218851"/>
    <lineage>
        <taxon>Eukaryota</taxon>
        <taxon>Viridiplantae</taxon>
        <taxon>Streptophyta</taxon>
        <taxon>Embryophyta</taxon>
        <taxon>Tracheophyta</taxon>
        <taxon>Spermatophyta</taxon>
        <taxon>Magnoliopsida</taxon>
        <taxon>Ranunculales</taxon>
        <taxon>Ranunculaceae</taxon>
        <taxon>Thalictroideae</taxon>
        <taxon>Aquilegia</taxon>
    </lineage>
</organism>
<feature type="domain" description="Rubisco accumulation factor 1 alpha-helical" evidence="3">
    <location>
        <begin position="152"/>
        <end position="261"/>
    </location>
</feature>
<dbReference type="GO" id="GO:0110102">
    <property type="term" value="P:ribulose bisphosphate carboxylase complex assembly"/>
    <property type="evidence" value="ECO:0007669"/>
    <property type="project" value="UniProtKB-ARBA"/>
</dbReference>
<dbReference type="Pfam" id="PF18087">
    <property type="entry name" value="RuBisCo_chap_C"/>
    <property type="match status" value="1"/>
</dbReference>
<dbReference type="Pfam" id="PF18578">
    <property type="entry name" value="Raf1_N"/>
    <property type="match status" value="1"/>
</dbReference>
<dbReference type="OrthoDB" id="2017169at2759"/>
<dbReference type="STRING" id="218851.A0A2G5DPA2"/>
<dbReference type="InterPro" id="IPR040781">
    <property type="entry name" value="Raf1_HTH"/>
</dbReference>
<dbReference type="Proteomes" id="UP000230069">
    <property type="component" value="Unassembled WGS sequence"/>
</dbReference>
<dbReference type="EMBL" id="KZ305034">
    <property type="protein sequence ID" value="PIA45333.1"/>
    <property type="molecule type" value="Genomic_DNA"/>
</dbReference>
<dbReference type="PANTHER" id="PTHR35299">
    <property type="entry name" value="RUBISCO ACCUMULATION FACTOR 1"/>
    <property type="match status" value="1"/>
</dbReference>
<gene>
    <name evidence="5" type="ORF">AQUCO_01700697v1</name>
</gene>
<evidence type="ECO:0000256" key="1">
    <source>
        <dbReference type="ARBA" id="ARBA00023186"/>
    </source>
</evidence>
<dbReference type="InterPro" id="IPR037494">
    <property type="entry name" value="RAF1"/>
</dbReference>
<dbReference type="InParanoid" id="A0A2G5DPA2"/>
<protein>
    <recommendedName>
        <fullName evidence="7">Rubisco accumulation factor 1 C-terminal domain-containing protein</fullName>
    </recommendedName>
</protein>
<sequence>MFTLNPAKPFSLANQNQTYSSPFLNPHPIILQTAIRTPKHHFNLKQISATITPSSPSNQQVYQPFHPPQSPLPSQFRSLDTESRLEILTNRMGSWYEYAPLIPSLIQQGFSHSALEEVTGISGHEQNCLIVGAQVRDSLIQSKVDDEILSFFDNGGADLLYEIRLLNAVQRASAAHYMVKNNFDGRKAQELARSVKDFPRRKGDLGWDSFNYTFPGDCLAFMYFRQAKEHTNPSDARTMMLERALEVVETDKAKERIVYELKLKSSDGKDNDVVAGVKVPVVRMKFGEVAEATSVVILPVCEDKEGEKGVMEAPMECKSAGVFGVVEAEKEWKRWIVLPGWKPVTGLKKGVVVAFDDARVLPWKVNRWYKEESIMVVADRSNKVVEADDGFFLVSTNKEGKSEFKVERGSRLKELGVNECLGTVVLVVRPPKEDVDDQLADEDWE</sequence>
<evidence type="ECO:0000259" key="3">
    <source>
        <dbReference type="Pfam" id="PF18578"/>
    </source>
</evidence>
<evidence type="ECO:0000259" key="2">
    <source>
        <dbReference type="Pfam" id="PF18087"/>
    </source>
</evidence>
<evidence type="ECO:0008006" key="7">
    <source>
        <dbReference type="Google" id="ProtNLM"/>
    </source>
</evidence>
<dbReference type="FunCoup" id="A0A2G5DPA2">
    <property type="interactions" value="1394"/>
</dbReference>
<name>A0A2G5DPA2_AQUCA</name>
<keyword evidence="1" id="KW-0143">Chaperone</keyword>
<keyword evidence="6" id="KW-1185">Reference proteome</keyword>
<dbReference type="GO" id="GO:0009507">
    <property type="term" value="C:chloroplast"/>
    <property type="evidence" value="ECO:0007669"/>
    <property type="project" value="TreeGrafter"/>
</dbReference>
<dbReference type="AlphaFoldDB" id="A0A2G5DPA2"/>
<reference evidence="5 6" key="1">
    <citation type="submission" date="2017-09" db="EMBL/GenBank/DDBJ databases">
        <title>WGS assembly of Aquilegia coerulea Goldsmith.</title>
        <authorList>
            <person name="Hodges S."/>
            <person name="Kramer E."/>
            <person name="Nordborg M."/>
            <person name="Tomkins J."/>
            <person name="Borevitz J."/>
            <person name="Derieg N."/>
            <person name="Yan J."/>
            <person name="Mihaltcheva S."/>
            <person name="Hayes R.D."/>
            <person name="Rokhsar D."/>
        </authorList>
    </citation>
    <scope>NUCLEOTIDE SEQUENCE [LARGE SCALE GENOMIC DNA]</scope>
    <source>
        <strain evidence="6">cv. Goldsmith</strain>
    </source>
</reference>
<feature type="domain" description="Rubisco accumulation factor 1 helix turn helix" evidence="4">
    <location>
        <begin position="80"/>
        <end position="139"/>
    </location>
</feature>
<evidence type="ECO:0000313" key="5">
    <source>
        <dbReference type="EMBL" id="PIA45333.1"/>
    </source>
</evidence>
<dbReference type="PANTHER" id="PTHR35299:SF3">
    <property type="entry name" value="RUBISCO ACCUMULATION FACTOR 1.2, CHLOROPLASTIC"/>
    <property type="match status" value="1"/>
</dbReference>
<accession>A0A2G5DPA2</accession>
<feature type="domain" description="Rubisco accumulation factor 1 C-terminal" evidence="2">
    <location>
        <begin position="279"/>
        <end position="432"/>
    </location>
</feature>
<evidence type="ECO:0000313" key="6">
    <source>
        <dbReference type="Proteomes" id="UP000230069"/>
    </source>
</evidence>